<evidence type="ECO:0000259" key="1">
    <source>
        <dbReference type="Pfam" id="PF10536"/>
    </source>
</evidence>
<accession>A0AAD5W9K6</accession>
<dbReference type="PANTHER" id="PTHR46033">
    <property type="entry name" value="PROTEIN MAIN-LIKE 2"/>
    <property type="match status" value="1"/>
</dbReference>
<dbReference type="InterPro" id="IPR044824">
    <property type="entry name" value="MAIN-like"/>
</dbReference>
<gene>
    <name evidence="2" type="ORF">LUZ61_013836</name>
</gene>
<keyword evidence="3" id="KW-1185">Reference proteome</keyword>
<dbReference type="PANTHER" id="PTHR46033:SF8">
    <property type="entry name" value="PROTEIN MAINTENANCE OF MERISTEMS-LIKE"/>
    <property type="match status" value="1"/>
</dbReference>
<dbReference type="InterPro" id="IPR019557">
    <property type="entry name" value="AminoTfrase-like_pln_mobile"/>
</dbReference>
<proteinExistence type="predicted"/>
<evidence type="ECO:0000313" key="3">
    <source>
        <dbReference type="Proteomes" id="UP001210211"/>
    </source>
</evidence>
<dbReference type="Pfam" id="PF10536">
    <property type="entry name" value="PMD"/>
    <property type="match status" value="1"/>
</dbReference>
<dbReference type="GO" id="GO:0010073">
    <property type="term" value="P:meristem maintenance"/>
    <property type="evidence" value="ECO:0007669"/>
    <property type="project" value="InterPro"/>
</dbReference>
<dbReference type="EMBL" id="JAMRDG010000002">
    <property type="protein sequence ID" value="KAJ3684672.1"/>
    <property type="molecule type" value="Genomic_DNA"/>
</dbReference>
<organism evidence="2 3">
    <name type="scientific">Rhynchospora tenuis</name>
    <dbReference type="NCBI Taxonomy" id="198213"/>
    <lineage>
        <taxon>Eukaryota</taxon>
        <taxon>Viridiplantae</taxon>
        <taxon>Streptophyta</taxon>
        <taxon>Embryophyta</taxon>
        <taxon>Tracheophyta</taxon>
        <taxon>Spermatophyta</taxon>
        <taxon>Magnoliopsida</taxon>
        <taxon>Liliopsida</taxon>
        <taxon>Poales</taxon>
        <taxon>Cyperaceae</taxon>
        <taxon>Cyperoideae</taxon>
        <taxon>Rhynchosporeae</taxon>
        <taxon>Rhynchospora</taxon>
    </lineage>
</organism>
<feature type="domain" description="Aminotransferase-like plant mobile" evidence="1">
    <location>
        <begin position="17"/>
        <end position="398"/>
    </location>
</feature>
<protein>
    <recommendedName>
        <fullName evidence="1">Aminotransferase-like plant mobile domain-containing protein</fullName>
    </recommendedName>
</protein>
<name>A0AAD5W9K6_9POAL</name>
<sequence>MSFQYSPQIEPILSGFGLNNMALLGRIKIDWALITALVERWRRETHTFHLPTGEIAPTLQDVCCLLGLENDGEALMGDIDENYAYLFEEVFGEVEWETFHRPSGTYHLRTEFFVKLFVPPVEGEDDEIVENYRNKKRLEASLPENSPPEEVKKYAICFMLDLFGSVMFPNKSGYLYSHFLPLIHAVENPRKFSWGSGLLAYLYRGLCKGAEEKTKSFAFCAVFLQIWAWTRFPIGRPEPNMVPEEYEALPLGSRWVGGHDYGDVPHGSVSAYRLAFEELRDDHINWDAYNLEELPEFCQSENEKELWFYDGPLIWFYIVEAHPIQRVMRLLKKRQAIPPPLLSCPDILHESENIPFKRVNWMTTHAEWLTIWNARRQHVVRNNEAFSNADLRRYMAWFNANGMRTVFWQSSTVEQINMPQPAVVGTDPLERRFVPRGERVQQNVIRNITIAHDAVAAMREFTGRARAFARRVLLACRGNLNDVNREDIFDQFRANHEVTDEELMVPVDERTTLNPVDFRWVQDTFGGNYGDHLPEGFVFQTQPQ</sequence>
<dbReference type="Proteomes" id="UP001210211">
    <property type="component" value="Unassembled WGS sequence"/>
</dbReference>
<dbReference type="AlphaFoldDB" id="A0AAD5W9K6"/>
<comment type="caution">
    <text evidence="2">The sequence shown here is derived from an EMBL/GenBank/DDBJ whole genome shotgun (WGS) entry which is preliminary data.</text>
</comment>
<reference evidence="2 3" key="1">
    <citation type="journal article" date="2022" name="Cell">
        <title>Repeat-based holocentromeres influence genome architecture and karyotype evolution.</title>
        <authorList>
            <person name="Hofstatter P.G."/>
            <person name="Thangavel G."/>
            <person name="Lux T."/>
            <person name="Neumann P."/>
            <person name="Vondrak T."/>
            <person name="Novak P."/>
            <person name="Zhang M."/>
            <person name="Costa L."/>
            <person name="Castellani M."/>
            <person name="Scott A."/>
            <person name="Toegelov H."/>
            <person name="Fuchs J."/>
            <person name="Mata-Sucre Y."/>
            <person name="Dias Y."/>
            <person name="Vanzela A.L.L."/>
            <person name="Huettel B."/>
            <person name="Almeida C.C.S."/>
            <person name="Simkova H."/>
            <person name="Souza G."/>
            <person name="Pedrosa-Harand A."/>
            <person name="Macas J."/>
            <person name="Mayer K.F.X."/>
            <person name="Houben A."/>
            <person name="Marques A."/>
        </authorList>
    </citation>
    <scope>NUCLEOTIDE SEQUENCE [LARGE SCALE GENOMIC DNA]</scope>
    <source>
        <strain evidence="2">RhyTen1mFocal</strain>
    </source>
</reference>
<evidence type="ECO:0000313" key="2">
    <source>
        <dbReference type="EMBL" id="KAJ3684672.1"/>
    </source>
</evidence>